<name>A0ABQ2RSZ5_9DEIO</name>
<evidence type="ECO:0000313" key="1">
    <source>
        <dbReference type="EMBL" id="GGR62801.1"/>
    </source>
</evidence>
<protein>
    <submittedName>
        <fullName evidence="1">Uncharacterized protein</fullName>
    </submittedName>
</protein>
<dbReference type="EMBL" id="BMQM01000017">
    <property type="protein sequence ID" value="GGR62801.1"/>
    <property type="molecule type" value="Genomic_DNA"/>
</dbReference>
<reference evidence="2" key="1">
    <citation type="journal article" date="2019" name="Int. J. Syst. Evol. Microbiol.">
        <title>The Global Catalogue of Microorganisms (GCM) 10K type strain sequencing project: providing services to taxonomists for standard genome sequencing and annotation.</title>
        <authorList>
            <consortium name="The Broad Institute Genomics Platform"/>
            <consortium name="The Broad Institute Genome Sequencing Center for Infectious Disease"/>
            <person name="Wu L."/>
            <person name="Ma J."/>
        </authorList>
    </citation>
    <scope>NUCLEOTIDE SEQUENCE [LARGE SCALE GENOMIC DNA]</scope>
    <source>
        <strain evidence="2">JCM 31404</strain>
    </source>
</reference>
<proteinExistence type="predicted"/>
<organism evidence="1 2">
    <name type="scientific">Deinococcus seoulensis</name>
    <dbReference type="NCBI Taxonomy" id="1837379"/>
    <lineage>
        <taxon>Bacteria</taxon>
        <taxon>Thermotogati</taxon>
        <taxon>Deinococcota</taxon>
        <taxon>Deinococci</taxon>
        <taxon>Deinococcales</taxon>
        <taxon>Deinococcaceae</taxon>
        <taxon>Deinococcus</taxon>
    </lineage>
</organism>
<dbReference type="Proteomes" id="UP000634308">
    <property type="component" value="Unassembled WGS sequence"/>
</dbReference>
<gene>
    <name evidence="1" type="ORF">GCM10008959_26060</name>
</gene>
<keyword evidence="2" id="KW-1185">Reference proteome</keyword>
<accession>A0ABQ2RSZ5</accession>
<evidence type="ECO:0000313" key="2">
    <source>
        <dbReference type="Proteomes" id="UP000634308"/>
    </source>
</evidence>
<comment type="caution">
    <text evidence="1">The sequence shown here is derived from an EMBL/GenBank/DDBJ whole genome shotgun (WGS) entry which is preliminary data.</text>
</comment>
<sequence>MMVLGINSLHSWECIGFAGPDPRYVSRFGLRDLRLLETALREACEARGWMWRVWAGLPGHGFGAEVERGVLTRPFQGMAETPAHALALALLSALGGEGA</sequence>